<protein>
    <submittedName>
        <fullName evidence="4">FecR family protein</fullName>
    </submittedName>
</protein>
<feature type="domain" description="Protein FecR C-terminal" evidence="3">
    <location>
        <begin position="257"/>
        <end position="316"/>
    </location>
</feature>
<dbReference type="RefSeq" id="WP_130541654.1">
    <property type="nucleotide sequence ID" value="NZ_CP042431.1"/>
</dbReference>
<evidence type="ECO:0000259" key="3">
    <source>
        <dbReference type="Pfam" id="PF16344"/>
    </source>
</evidence>
<proteinExistence type="predicted"/>
<dbReference type="InterPro" id="IPR006860">
    <property type="entry name" value="FecR"/>
</dbReference>
<gene>
    <name evidence="4" type="ORF">EV199_3018</name>
</gene>
<dbReference type="Pfam" id="PF16344">
    <property type="entry name" value="FecR_C"/>
    <property type="match status" value="1"/>
</dbReference>
<reference evidence="4 5" key="1">
    <citation type="submission" date="2019-02" db="EMBL/GenBank/DDBJ databases">
        <title>Genomic Encyclopedia of Type Strains, Phase IV (KMG-IV): sequencing the most valuable type-strain genomes for metagenomic binning, comparative biology and taxonomic classification.</title>
        <authorList>
            <person name="Goeker M."/>
        </authorList>
    </citation>
    <scope>NUCLEOTIDE SEQUENCE [LARGE SCALE GENOMIC DNA]</scope>
    <source>
        <strain evidence="4 5">DSM 18116</strain>
    </source>
</reference>
<dbReference type="PANTHER" id="PTHR30273:SF2">
    <property type="entry name" value="PROTEIN FECR"/>
    <property type="match status" value="1"/>
</dbReference>
<dbReference type="Proteomes" id="UP000293874">
    <property type="component" value="Unassembled WGS sequence"/>
</dbReference>
<dbReference type="AlphaFoldDB" id="A0A4Q7MRA7"/>
<dbReference type="PIRSF" id="PIRSF018266">
    <property type="entry name" value="FecR"/>
    <property type="match status" value="1"/>
</dbReference>
<evidence type="ECO:0000313" key="4">
    <source>
        <dbReference type="EMBL" id="RZS71117.1"/>
    </source>
</evidence>
<dbReference type="InterPro" id="IPR012373">
    <property type="entry name" value="Ferrdict_sens_TM"/>
</dbReference>
<keyword evidence="1" id="KW-1133">Transmembrane helix</keyword>
<dbReference type="Gene3D" id="2.60.120.1440">
    <property type="match status" value="1"/>
</dbReference>
<feature type="domain" description="FecR protein" evidence="2">
    <location>
        <begin position="121"/>
        <end position="213"/>
    </location>
</feature>
<sequence>MEQERLQKLIDKVLSGQATPLEQQELDQWYAAQDEAQGLTEGMDTQEKSAVGSQLFRSIEQRIQSGEAQEAMAAPVYAMPSRNNRKWWIAAAVVALLGFGGIYFFNTRPAGSALAAVWQEVRTTTDVQVVRLPDGSKIWLNAGSGIRYDTAFSNGKREIWLQGEAYFDVAQRPDKPFEVHTGHVTTQVLGTAFNIDAYNSTDKIIVTVNSGKVALRDAGRLISQVLPNQRIVCKADGSFSKDSATVNDMMAWTSGQLVFRNMKFSEVAKRLERKFRAELIFRDASIGNCSITASFTPSTTLEEILDMLALINGSEITSGKAYNQFYISGKKQCK</sequence>
<dbReference type="EMBL" id="SGXA01000002">
    <property type="protein sequence ID" value="RZS71117.1"/>
    <property type="molecule type" value="Genomic_DNA"/>
</dbReference>
<name>A0A4Q7MRA7_9BACT</name>
<organism evidence="4 5">
    <name type="scientific">Pseudobacter ginsenosidimutans</name>
    <dbReference type="NCBI Taxonomy" id="661488"/>
    <lineage>
        <taxon>Bacteria</taxon>
        <taxon>Pseudomonadati</taxon>
        <taxon>Bacteroidota</taxon>
        <taxon>Chitinophagia</taxon>
        <taxon>Chitinophagales</taxon>
        <taxon>Chitinophagaceae</taxon>
        <taxon>Pseudobacter</taxon>
    </lineage>
</organism>
<keyword evidence="1" id="KW-0812">Transmembrane</keyword>
<keyword evidence="1" id="KW-0472">Membrane</keyword>
<dbReference type="GO" id="GO:0016989">
    <property type="term" value="F:sigma factor antagonist activity"/>
    <property type="evidence" value="ECO:0007669"/>
    <property type="project" value="TreeGrafter"/>
</dbReference>
<keyword evidence="5" id="KW-1185">Reference proteome</keyword>
<evidence type="ECO:0000256" key="1">
    <source>
        <dbReference type="SAM" id="Phobius"/>
    </source>
</evidence>
<dbReference type="Pfam" id="PF04773">
    <property type="entry name" value="FecR"/>
    <property type="match status" value="1"/>
</dbReference>
<evidence type="ECO:0000259" key="2">
    <source>
        <dbReference type="Pfam" id="PF04773"/>
    </source>
</evidence>
<dbReference type="OrthoDB" id="697544at2"/>
<evidence type="ECO:0000313" key="5">
    <source>
        <dbReference type="Proteomes" id="UP000293874"/>
    </source>
</evidence>
<dbReference type="Gene3D" id="3.55.50.30">
    <property type="match status" value="1"/>
</dbReference>
<comment type="caution">
    <text evidence="4">The sequence shown here is derived from an EMBL/GenBank/DDBJ whole genome shotgun (WGS) entry which is preliminary data.</text>
</comment>
<dbReference type="PANTHER" id="PTHR30273">
    <property type="entry name" value="PERIPLASMIC SIGNAL SENSOR AND SIGMA FACTOR ACTIVATOR FECR-RELATED"/>
    <property type="match status" value="1"/>
</dbReference>
<feature type="transmembrane region" description="Helical" evidence="1">
    <location>
        <begin position="87"/>
        <end position="105"/>
    </location>
</feature>
<dbReference type="InterPro" id="IPR032508">
    <property type="entry name" value="FecR_C"/>
</dbReference>
<accession>A0A4Q7MRA7</accession>